<dbReference type="Pfam" id="PF13480">
    <property type="entry name" value="Acetyltransf_6"/>
    <property type="match status" value="1"/>
</dbReference>
<dbReference type="InterPro" id="IPR038740">
    <property type="entry name" value="BioF2-like_GNAT_dom"/>
</dbReference>
<dbReference type="Gene3D" id="3.40.630.30">
    <property type="match status" value="1"/>
</dbReference>
<dbReference type="STRING" id="1085623.GNIT_2529"/>
<evidence type="ECO:0000313" key="3">
    <source>
        <dbReference type="Proteomes" id="UP000009282"/>
    </source>
</evidence>
<feature type="domain" description="BioF2-like acetyltransferase" evidence="1">
    <location>
        <begin position="179"/>
        <end position="328"/>
    </location>
</feature>
<keyword evidence="3" id="KW-1185">Reference proteome</keyword>
<dbReference type="Proteomes" id="UP000009282">
    <property type="component" value="Chromosome"/>
</dbReference>
<protein>
    <submittedName>
        <fullName evidence="2">Protein involved in cellulose biosynthesis (CelD)-like protein</fullName>
    </submittedName>
</protein>
<dbReference type="InterPro" id="IPR016181">
    <property type="entry name" value="Acyl_CoA_acyltransferase"/>
</dbReference>
<evidence type="ECO:0000313" key="2">
    <source>
        <dbReference type="EMBL" id="AEP30626.1"/>
    </source>
</evidence>
<evidence type="ECO:0000259" key="1">
    <source>
        <dbReference type="Pfam" id="PF13480"/>
    </source>
</evidence>
<dbReference type="SUPFAM" id="SSF75011">
    <property type="entry name" value="3-carboxy-cis,cis-mucoante lactonizing enzyme"/>
    <property type="match status" value="1"/>
</dbReference>
<dbReference type="eggNOG" id="COG5653">
    <property type="taxonomic scope" value="Bacteria"/>
</dbReference>
<reference evidence="2 3" key="1">
    <citation type="journal article" date="2011" name="J. Bacteriol.">
        <title>Complete genome sequence of seawater bacterium Glaciecola nitratireducens FR1064T.</title>
        <authorList>
            <person name="Bian F."/>
            <person name="Qin Q.L."/>
            <person name="Xie B.B."/>
            <person name="Shu Y.L."/>
            <person name="Zhang X.Y."/>
            <person name="Yu Y."/>
            <person name="Chen B."/>
            <person name="Chen X.L."/>
            <person name="Zhou B.C."/>
            <person name="Zhang Y.Z."/>
        </authorList>
    </citation>
    <scope>NUCLEOTIDE SEQUENCE [LARGE SCALE GENOMIC DNA]</scope>
    <source>
        <strain evidence="3">JCM 12485 / KCTC 12276 / FR1064</strain>
    </source>
</reference>
<accession>G4QM55</accession>
<dbReference type="KEGG" id="gni:GNIT_2529"/>
<dbReference type="EMBL" id="CP003060">
    <property type="protein sequence ID" value="AEP30626.1"/>
    <property type="molecule type" value="Genomic_DNA"/>
</dbReference>
<gene>
    <name evidence="2" type="ordered locus">GNIT_2529</name>
</gene>
<dbReference type="OrthoDB" id="9808976at2"/>
<dbReference type="HOGENOM" id="CLU_402133_0_0_6"/>
<organism evidence="2 3">
    <name type="scientific">Glaciecola nitratireducens (strain JCM 12485 / KCTC 12276 / FR1064)</name>
    <dbReference type="NCBI Taxonomy" id="1085623"/>
    <lineage>
        <taxon>Bacteria</taxon>
        <taxon>Pseudomonadati</taxon>
        <taxon>Pseudomonadota</taxon>
        <taxon>Gammaproteobacteria</taxon>
        <taxon>Alteromonadales</taxon>
        <taxon>Alteromonadaceae</taxon>
        <taxon>Brumicola</taxon>
    </lineage>
</organism>
<proteinExistence type="predicted"/>
<name>G4QM55_GLANF</name>
<dbReference type="RefSeq" id="WP_014109499.1">
    <property type="nucleotide sequence ID" value="NC_016041.1"/>
</dbReference>
<dbReference type="AlphaFoldDB" id="G4QM55"/>
<dbReference type="SUPFAM" id="SSF55729">
    <property type="entry name" value="Acyl-CoA N-acyltransferases (Nat)"/>
    <property type="match status" value="1"/>
</dbReference>
<sequence>MHQIFVEHRNSYSKEKLKQLWLALYKKSTPNFFLSWSWIGNWLNSLDGEYIVCEARINDETVGLGILVQKSITRNIFVKSKQLHLHRTGNEKLDQTWIEYNDFLLAQGTEKAVRKSMVDHLVQSDEWDEIIIGASQKAALTPFHMANLNEQLVWHSHSYQVDLTHLRETKKEYLATLSKNTRYQINRSIRSYEKLGEIQLSTASSSQEALSWLAEAAPFHINRWRNTTVGSGFTNPVFVKFHQDLISKNFDRGFVDLIKVSAGKHVICYLYNFIQDNDVKFYLSANNYDENDATYKPGLVSHYLAIKHYLNKGFDVYDFMAGESQYKRSLSSMSSPIYLSIFSKPKLRFTLENKLRNLKDKYKKRSALSSQANAIKVILTGGQENASKDGPQYNNAKILHCEISPEGALSILNSVDYSPTTSLQSKNTNIIYKSGSINKAILSVVTETEVHKYSLPDFTLIKNYSLPCFNDLHHVFTHNEKDYVVNTGLDSVIEVIDEKDTKHFSTLKSSELSKYQPNKDYRQIESTKPHLTHPNFGFVLNNKLWVTRCDTMDAICLEDDSLRIDIGQNLVHDGMVYKNNIYFTNVDGQVQVFDTETRKLKLTSDLNHFIPDLEGWCRGVLPVSANLVLVGFSKNRASKKLNATAHSYGKIILIDILKHQKVWEVNTSALGLDAIFSILPGDQS</sequence>